<evidence type="ECO:0000256" key="4">
    <source>
        <dbReference type="ARBA" id="ARBA00048009"/>
    </source>
</evidence>
<gene>
    <name evidence="6" type="ORF">SCHPADRAFT_901642</name>
</gene>
<dbReference type="InterPro" id="IPR002347">
    <property type="entry name" value="SDR_fam"/>
</dbReference>
<dbReference type="PRINTS" id="PR00081">
    <property type="entry name" value="GDHRDH"/>
</dbReference>
<dbReference type="GO" id="GO:0008670">
    <property type="term" value="F:2,4-dienoyl-CoA reductase (NADPH) activity"/>
    <property type="evidence" value="ECO:0007669"/>
    <property type="project" value="InterPro"/>
</dbReference>
<comment type="catalytic activity">
    <reaction evidence="4">
        <text>a (2E,4E)-dienoyl-CoA + NADPH + H(+) = a 4,5-saturated-(3E)-enoyl-CoA + NADP(+)</text>
        <dbReference type="Rhea" id="RHEA:45912"/>
        <dbReference type="ChEBI" id="CHEBI:15378"/>
        <dbReference type="ChEBI" id="CHEBI:57783"/>
        <dbReference type="ChEBI" id="CHEBI:58349"/>
        <dbReference type="ChEBI" id="CHEBI:85101"/>
        <dbReference type="ChEBI" id="CHEBI:85493"/>
        <dbReference type="EC" id="1.3.1.124"/>
    </reaction>
</comment>
<dbReference type="GO" id="GO:0009062">
    <property type="term" value="P:fatty acid catabolic process"/>
    <property type="evidence" value="ECO:0007669"/>
    <property type="project" value="InterPro"/>
</dbReference>
<evidence type="ECO:0000313" key="7">
    <source>
        <dbReference type="Proteomes" id="UP000053477"/>
    </source>
</evidence>
<evidence type="ECO:0000256" key="1">
    <source>
        <dbReference type="ARBA" id="ARBA00022857"/>
    </source>
</evidence>
<evidence type="ECO:0000313" key="6">
    <source>
        <dbReference type="EMBL" id="KLO16241.1"/>
    </source>
</evidence>
<keyword evidence="7" id="KW-1185">Reference proteome</keyword>
<evidence type="ECO:0000256" key="5">
    <source>
        <dbReference type="ARBA" id="ARBA00048340"/>
    </source>
</evidence>
<evidence type="ECO:0000256" key="2">
    <source>
        <dbReference type="ARBA" id="ARBA00023002"/>
    </source>
</evidence>
<dbReference type="GO" id="GO:0005777">
    <property type="term" value="C:peroxisome"/>
    <property type="evidence" value="ECO:0007669"/>
    <property type="project" value="TreeGrafter"/>
</dbReference>
<accession>A0A0H2SGN1</accession>
<reference evidence="6 7" key="1">
    <citation type="submission" date="2015-04" db="EMBL/GenBank/DDBJ databases">
        <title>Complete genome sequence of Schizopora paradoxa KUC8140, a cosmopolitan wood degrader in East Asia.</title>
        <authorList>
            <consortium name="DOE Joint Genome Institute"/>
            <person name="Min B."/>
            <person name="Park H."/>
            <person name="Jang Y."/>
            <person name="Kim J.-J."/>
            <person name="Kim K.H."/>
            <person name="Pangilinan J."/>
            <person name="Lipzen A."/>
            <person name="Riley R."/>
            <person name="Grigoriev I.V."/>
            <person name="Spatafora J.W."/>
            <person name="Choi I.-G."/>
        </authorList>
    </citation>
    <scope>NUCLEOTIDE SEQUENCE [LARGE SCALE GENOMIC DNA]</scope>
    <source>
        <strain evidence="6 7">KUC8140</strain>
    </source>
</reference>
<dbReference type="PANTHER" id="PTHR43296:SF2">
    <property type="entry name" value="PEROXISOMAL 2,4-DIENOYL-COA REDUCTASE [(3E)-ENOYL-COA-PRODUCING]"/>
    <property type="match status" value="1"/>
</dbReference>
<dbReference type="SUPFAM" id="SSF51735">
    <property type="entry name" value="NAD(P)-binding Rossmann-fold domains"/>
    <property type="match status" value="1"/>
</dbReference>
<dbReference type="Pfam" id="PF13561">
    <property type="entry name" value="adh_short_C2"/>
    <property type="match status" value="1"/>
</dbReference>
<dbReference type="AlphaFoldDB" id="A0A0H2SGN1"/>
<sequence>MPGQVVDSTSIFKDNIFKGRVLFCTGGGSGICRAMTESVMRHGANAVIVGRNVDRLTAAAKELSNATGSRCVPAQADVRNPAQLKAAVEKAIAEFGRIDFVICGAAGNFLAPISGLSENAFKTVIEIDTLGTYHTIKATLPHVRKSKGSYIHVSATLHYRGTPYQAHVSAAKAAVDALSNVVAVEEGPWGVRSNVIAPGPIAGTEGADRLFPKDKAVSEKMMAAIPAGRYGNVKDIANATVFLLSDAASYISGQVLIVDGGSHHVDKPFIPYPAAVLDPSIMKTRL</sequence>
<dbReference type="InParanoid" id="A0A0H2SGN1"/>
<comment type="catalytic activity">
    <reaction evidence="5">
        <text>a (2E,4Z)-dienoyl-CoA + NADPH + H(+) = a 4,5-saturated-(3E)-enoyl-CoA + NADP(+)</text>
        <dbReference type="Rhea" id="RHEA:61892"/>
        <dbReference type="ChEBI" id="CHEBI:15378"/>
        <dbReference type="ChEBI" id="CHEBI:57783"/>
        <dbReference type="ChEBI" id="CHEBI:58349"/>
        <dbReference type="ChEBI" id="CHEBI:85099"/>
        <dbReference type="ChEBI" id="CHEBI:85493"/>
        <dbReference type="EC" id="1.3.1.124"/>
    </reaction>
</comment>
<dbReference type="OrthoDB" id="2136131at2759"/>
<organism evidence="6 7">
    <name type="scientific">Schizopora paradoxa</name>
    <dbReference type="NCBI Taxonomy" id="27342"/>
    <lineage>
        <taxon>Eukaryota</taxon>
        <taxon>Fungi</taxon>
        <taxon>Dikarya</taxon>
        <taxon>Basidiomycota</taxon>
        <taxon>Agaricomycotina</taxon>
        <taxon>Agaricomycetes</taxon>
        <taxon>Hymenochaetales</taxon>
        <taxon>Schizoporaceae</taxon>
        <taxon>Schizopora</taxon>
    </lineage>
</organism>
<dbReference type="PANTHER" id="PTHR43296">
    <property type="entry name" value="PEROXISOMAL 2,4-DIENOYL-COA REDUCTASE"/>
    <property type="match status" value="1"/>
</dbReference>
<name>A0A0H2SGN1_9AGAM</name>
<dbReference type="CDD" id="cd05369">
    <property type="entry name" value="TER_DECR_SDR_a"/>
    <property type="match status" value="1"/>
</dbReference>
<evidence type="ECO:0000256" key="3">
    <source>
        <dbReference type="ARBA" id="ARBA00026117"/>
    </source>
</evidence>
<dbReference type="InterPro" id="IPR045017">
    <property type="entry name" value="DECR2-like"/>
</dbReference>
<dbReference type="FunFam" id="3.40.50.720:FF:000084">
    <property type="entry name" value="Short-chain dehydrogenase reductase"/>
    <property type="match status" value="1"/>
</dbReference>
<dbReference type="STRING" id="27342.A0A0H2SGN1"/>
<dbReference type="Proteomes" id="UP000053477">
    <property type="component" value="Unassembled WGS sequence"/>
</dbReference>
<dbReference type="EC" id="1.3.1.124" evidence="3"/>
<dbReference type="Gene3D" id="3.40.50.720">
    <property type="entry name" value="NAD(P)-binding Rossmann-like Domain"/>
    <property type="match status" value="1"/>
</dbReference>
<keyword evidence="1" id="KW-0521">NADP</keyword>
<dbReference type="InterPro" id="IPR036291">
    <property type="entry name" value="NAD(P)-bd_dom_sf"/>
</dbReference>
<protein>
    <recommendedName>
        <fullName evidence="3">2,4-dienoyl-CoA reductase [(3E)-enoyl-CoA-producing]</fullName>
        <ecNumber evidence="3">1.3.1.124</ecNumber>
    </recommendedName>
</protein>
<proteinExistence type="predicted"/>
<keyword evidence="2" id="KW-0560">Oxidoreductase</keyword>
<dbReference type="EMBL" id="KQ085918">
    <property type="protein sequence ID" value="KLO16241.1"/>
    <property type="molecule type" value="Genomic_DNA"/>
</dbReference>